<sequence length="174" mass="18905">MTTISQSEAARRAGISRPAIKKNIDAGKIKSDGGRVILASFEEWMTTRSGVQPDPQPDATKVAEGEAADLLAKGLMPTATAFQVEQNYKALQRKLEYDQKSGRVVDADLIAKAVGAKFATVRTKLLAIPAEQAPTLARCKTPRELRDRLEKLIFRALEELTLDADPTDGLSRGV</sequence>
<reference evidence="1 2" key="1">
    <citation type="submission" date="2017-05" db="EMBL/GenBank/DDBJ databases">
        <title>Genome sequence of Acetobacter pasteurianus subsp. pasteurianus strain SRCM101342.</title>
        <authorList>
            <person name="Cho S.H."/>
        </authorList>
    </citation>
    <scope>NUCLEOTIDE SEQUENCE [LARGE SCALE GENOMIC DNA]</scope>
    <source>
        <strain evidence="1 2">SRCM101342</strain>
    </source>
</reference>
<evidence type="ECO:0000313" key="2">
    <source>
        <dbReference type="Proteomes" id="UP000196205"/>
    </source>
</evidence>
<accession>A0A1Y0Y5I9</accession>
<gene>
    <name evidence="1" type="ORF">S1001342_02432</name>
</gene>
<dbReference type="RefSeq" id="WP_050820195.1">
    <property type="nucleotide sequence ID" value="NZ_CP021509.1"/>
</dbReference>
<dbReference type="AlphaFoldDB" id="A0A1Y0Y5I9"/>
<organism evidence="1 2">
    <name type="scientific">Acetobacter pasteurianus subsp. pasteurianus</name>
    <dbReference type="NCBI Taxonomy" id="481145"/>
    <lineage>
        <taxon>Bacteria</taxon>
        <taxon>Pseudomonadati</taxon>
        <taxon>Pseudomonadota</taxon>
        <taxon>Alphaproteobacteria</taxon>
        <taxon>Acetobacterales</taxon>
        <taxon>Acetobacteraceae</taxon>
        <taxon>Acetobacter</taxon>
    </lineage>
</organism>
<dbReference type="Proteomes" id="UP000196205">
    <property type="component" value="Chromosome"/>
</dbReference>
<evidence type="ECO:0000313" key="1">
    <source>
        <dbReference type="EMBL" id="ARW48731.1"/>
    </source>
</evidence>
<dbReference type="EMBL" id="CP021509">
    <property type="protein sequence ID" value="ARW48731.1"/>
    <property type="molecule type" value="Genomic_DNA"/>
</dbReference>
<name>A0A1Y0Y5I9_ACEPA</name>
<protein>
    <submittedName>
        <fullName evidence="1">Uncharacterized protein</fullName>
    </submittedName>
</protein>
<proteinExistence type="predicted"/>
<dbReference type="OrthoDB" id="7285018at2"/>